<dbReference type="Gene3D" id="2.40.10.10">
    <property type="entry name" value="Trypsin-like serine proteases"/>
    <property type="match status" value="1"/>
</dbReference>
<dbReference type="GO" id="GO:0006508">
    <property type="term" value="P:proteolysis"/>
    <property type="evidence" value="ECO:0007669"/>
    <property type="project" value="InterPro"/>
</dbReference>
<dbReference type="Proteomes" id="UP000015104">
    <property type="component" value="Unassembled WGS sequence"/>
</dbReference>
<feature type="signal peptide" evidence="2">
    <location>
        <begin position="1"/>
        <end position="19"/>
    </location>
</feature>
<evidence type="ECO:0000313" key="4">
    <source>
        <dbReference type="EnsemblMetazoa" id="tetur16g03380.1"/>
    </source>
</evidence>
<feature type="domain" description="Peptidase S1" evidence="3">
    <location>
        <begin position="28"/>
        <end position="204"/>
    </location>
</feature>
<dbReference type="GO" id="GO:0004252">
    <property type="term" value="F:serine-type endopeptidase activity"/>
    <property type="evidence" value="ECO:0007669"/>
    <property type="project" value="InterPro"/>
</dbReference>
<keyword evidence="2" id="KW-0732">Signal</keyword>
<dbReference type="InterPro" id="IPR043504">
    <property type="entry name" value="Peptidase_S1_PA_chymotrypsin"/>
</dbReference>
<dbReference type="InterPro" id="IPR009003">
    <property type="entry name" value="Peptidase_S1_PA"/>
</dbReference>
<evidence type="ECO:0000256" key="1">
    <source>
        <dbReference type="ARBA" id="ARBA00023157"/>
    </source>
</evidence>
<keyword evidence="5" id="KW-1185">Reference proteome</keyword>
<dbReference type="AlphaFoldDB" id="T1KP45"/>
<name>T1KP45_TETUR</name>
<sequence length="229" mass="25799">MNLTLFASIFALLINQSFACDCGRPDYTMMGRSKGLLSRFPWYVVIENKNLKSCGAALIDDQHAVIAAHCLSGSDASSLGARLNDNSTKSIASIWVDVGSQFQPICLLDPAEMLWPGTTLISQKAGKSFEEYRREYYPTSKCPSPATQTHVCILNPTKGDRCAEGPFMRYEMNERFYLTSITSRCFSTGTPDLFTDVSLFNEKMRELAPKGCWRDKWDWSGTMFDRNQF</sequence>
<dbReference type="EMBL" id="CAEY01000286">
    <property type="status" value="NOT_ANNOTATED_CDS"/>
    <property type="molecule type" value="Genomic_DNA"/>
</dbReference>
<dbReference type="SMART" id="SM00020">
    <property type="entry name" value="Tryp_SPc"/>
    <property type="match status" value="1"/>
</dbReference>
<dbReference type="Pfam" id="PF00089">
    <property type="entry name" value="Trypsin"/>
    <property type="match status" value="1"/>
</dbReference>
<proteinExistence type="predicted"/>
<dbReference type="PANTHER" id="PTHR24253">
    <property type="entry name" value="TRANSMEMBRANE PROTEASE SERINE"/>
    <property type="match status" value="1"/>
</dbReference>
<evidence type="ECO:0000259" key="3">
    <source>
        <dbReference type="SMART" id="SM00020"/>
    </source>
</evidence>
<reference evidence="4" key="2">
    <citation type="submission" date="2015-06" db="UniProtKB">
        <authorList>
            <consortium name="EnsemblMetazoa"/>
        </authorList>
    </citation>
    <scope>IDENTIFICATION</scope>
</reference>
<dbReference type="EnsemblMetazoa" id="tetur16g03380.1">
    <property type="protein sequence ID" value="tetur16g03380.1"/>
    <property type="gene ID" value="tetur16g03380"/>
</dbReference>
<protein>
    <recommendedName>
        <fullName evidence="3">Peptidase S1 domain-containing protein</fullName>
    </recommendedName>
</protein>
<accession>T1KP45</accession>
<dbReference type="PANTHER" id="PTHR24253:SF153">
    <property type="entry name" value="SERINE PROTEASE HEPSIN"/>
    <property type="match status" value="1"/>
</dbReference>
<reference evidence="5" key="1">
    <citation type="submission" date="2011-08" db="EMBL/GenBank/DDBJ databases">
        <authorList>
            <person name="Rombauts S."/>
        </authorList>
    </citation>
    <scope>NUCLEOTIDE SEQUENCE</scope>
    <source>
        <strain evidence="5">London</strain>
    </source>
</reference>
<dbReference type="InterPro" id="IPR001254">
    <property type="entry name" value="Trypsin_dom"/>
</dbReference>
<dbReference type="HOGENOM" id="CLU_1148512_0_0_1"/>
<dbReference type="SUPFAM" id="SSF50494">
    <property type="entry name" value="Trypsin-like serine proteases"/>
    <property type="match status" value="1"/>
</dbReference>
<organism evidence="4 5">
    <name type="scientific">Tetranychus urticae</name>
    <name type="common">Two-spotted spider mite</name>
    <dbReference type="NCBI Taxonomy" id="32264"/>
    <lineage>
        <taxon>Eukaryota</taxon>
        <taxon>Metazoa</taxon>
        <taxon>Ecdysozoa</taxon>
        <taxon>Arthropoda</taxon>
        <taxon>Chelicerata</taxon>
        <taxon>Arachnida</taxon>
        <taxon>Acari</taxon>
        <taxon>Acariformes</taxon>
        <taxon>Trombidiformes</taxon>
        <taxon>Prostigmata</taxon>
        <taxon>Eleutherengona</taxon>
        <taxon>Raphignathae</taxon>
        <taxon>Tetranychoidea</taxon>
        <taxon>Tetranychidae</taxon>
        <taxon>Tetranychus</taxon>
    </lineage>
</organism>
<evidence type="ECO:0000313" key="5">
    <source>
        <dbReference type="Proteomes" id="UP000015104"/>
    </source>
</evidence>
<evidence type="ECO:0000256" key="2">
    <source>
        <dbReference type="SAM" id="SignalP"/>
    </source>
</evidence>
<dbReference type="STRING" id="32264.T1KP45"/>
<keyword evidence="1" id="KW-1015">Disulfide bond</keyword>
<feature type="chain" id="PRO_5004591787" description="Peptidase S1 domain-containing protein" evidence="2">
    <location>
        <begin position="20"/>
        <end position="229"/>
    </location>
</feature>